<keyword evidence="1" id="KW-1133">Transmembrane helix</keyword>
<dbReference type="Pfam" id="PF00674">
    <property type="entry name" value="DUP"/>
    <property type="match status" value="1"/>
</dbReference>
<dbReference type="Proteomes" id="UP000000689">
    <property type="component" value="Chromosome 7"/>
</dbReference>
<reference evidence="2 3" key="1">
    <citation type="journal article" date="2011" name="Proc. Natl. Acad. Sci. U.S.A.">
        <title>Evolutionary erosion of yeast sex chromosomes by mating-type switching accidents.</title>
        <authorList>
            <person name="Gordon J.L."/>
            <person name="Armisen D."/>
            <person name="Proux-Wera E."/>
            <person name="Oheigeartaigh S.S."/>
            <person name="Byrne K.P."/>
            <person name="Wolfe K.H."/>
        </authorList>
    </citation>
    <scope>NUCLEOTIDE SEQUENCE [LARGE SCALE GENOMIC DNA]</scope>
    <source>
        <strain evidence="3">ATCC 10597 / BCRC 20456 / CBS 421 / NBRC 0211 / NRRL Y-12639</strain>
    </source>
</reference>
<evidence type="ECO:0000256" key="1">
    <source>
        <dbReference type="SAM" id="Phobius"/>
    </source>
</evidence>
<dbReference type="OrthoDB" id="4054881at2759"/>
<evidence type="ECO:0000313" key="2">
    <source>
        <dbReference type="EMBL" id="CCD26002.2"/>
    </source>
</evidence>
<dbReference type="eggNOG" id="ENOG502SSNW">
    <property type="taxonomic scope" value="Eukaryota"/>
</dbReference>
<dbReference type="AlphaFoldDB" id="G0WDZ1"/>
<dbReference type="OMA" id="CHEFFTT"/>
<dbReference type="HOGENOM" id="CLU_081384_1_0_1"/>
<gene>
    <name evidence="2" type="primary">NDAI0G02270</name>
    <name evidence="2" type="ordered locus">NDAI_0G02270</name>
</gene>
<feature type="transmembrane region" description="Helical" evidence="1">
    <location>
        <begin position="46"/>
        <end position="67"/>
    </location>
</feature>
<name>G0WDZ1_NAUDC</name>
<dbReference type="InterPro" id="IPR001142">
    <property type="entry name" value="DUP/COS"/>
</dbReference>
<dbReference type="RefSeq" id="XP_003671245.2">
    <property type="nucleotide sequence ID" value="XM_003671197.2"/>
</dbReference>
<accession>G0WDZ1</accession>
<organism evidence="2 3">
    <name type="scientific">Naumovozyma dairenensis (strain ATCC 10597 / BCRC 20456 / CBS 421 / NBRC 0211 / NRRL Y-12639)</name>
    <name type="common">Saccharomyces dairenensis</name>
    <dbReference type="NCBI Taxonomy" id="1071378"/>
    <lineage>
        <taxon>Eukaryota</taxon>
        <taxon>Fungi</taxon>
        <taxon>Dikarya</taxon>
        <taxon>Ascomycota</taxon>
        <taxon>Saccharomycotina</taxon>
        <taxon>Saccharomycetes</taxon>
        <taxon>Saccharomycetales</taxon>
        <taxon>Saccharomycetaceae</taxon>
        <taxon>Naumovozyma</taxon>
    </lineage>
</organism>
<evidence type="ECO:0000313" key="3">
    <source>
        <dbReference type="Proteomes" id="UP000000689"/>
    </source>
</evidence>
<dbReference type="GeneID" id="11497398"/>
<feature type="transmembrane region" description="Helical" evidence="1">
    <location>
        <begin position="73"/>
        <end position="93"/>
    </location>
</feature>
<keyword evidence="3" id="KW-1185">Reference proteome</keyword>
<dbReference type="KEGG" id="ndi:NDAI_0G02270"/>
<dbReference type="EMBL" id="HE580273">
    <property type="protein sequence ID" value="CCD26002.2"/>
    <property type="molecule type" value="Genomic_DNA"/>
</dbReference>
<protein>
    <submittedName>
        <fullName evidence="2">Uncharacterized protein</fullName>
    </submittedName>
</protein>
<keyword evidence="1" id="KW-0812">Transmembrane</keyword>
<proteinExistence type="predicted"/>
<sequence length="240" mass="28124">MKMKMDKSDQVQSFLSNDAAETSVVPRDKFPFWLSYFFNEYIHQRFGQITGGVFIFICIFASISTYFKSGAAIFIACVYFLVLLMAVVIGYVYELRPNFKLRELNSQSQMKLLLEVIECKPTPSSSTWDVIACHVNEYLYTERYHTTPNYFYDGNEAYCWFRESVFEPLERQFRGQNHIEDDGTELGKFKVAAFREFRDSVNRYWQEEYPVAFTKVGNSRGSNPIVNPNERTERSVENMV</sequence>
<keyword evidence="1" id="KW-0472">Membrane</keyword>